<organism evidence="2 3">
    <name type="scientific">Conexivisphaera calida</name>
    <dbReference type="NCBI Taxonomy" id="1874277"/>
    <lineage>
        <taxon>Archaea</taxon>
        <taxon>Nitrososphaerota</taxon>
        <taxon>Conexivisphaeria</taxon>
        <taxon>Conexivisphaerales</taxon>
        <taxon>Conexivisphaeraceae</taxon>
        <taxon>Conexivisphaera</taxon>
    </lineage>
</organism>
<gene>
    <name evidence="2" type="ORF">NAS2_1450</name>
</gene>
<evidence type="ECO:0000313" key="3">
    <source>
        <dbReference type="Proteomes" id="UP000509448"/>
    </source>
</evidence>
<accession>A0A4P2VPM8</accession>
<evidence type="ECO:0000313" key="2">
    <source>
        <dbReference type="EMBL" id="BBE42835.1"/>
    </source>
</evidence>
<dbReference type="Proteomes" id="UP000509448">
    <property type="component" value="Chromosome"/>
</dbReference>
<protein>
    <submittedName>
        <fullName evidence="2">Uncharacterized protein</fullName>
    </submittedName>
</protein>
<keyword evidence="1" id="KW-0175">Coiled coil</keyword>
<feature type="coiled-coil region" evidence="1">
    <location>
        <begin position="23"/>
        <end position="60"/>
    </location>
</feature>
<dbReference type="KEGG" id="ccai:NAS2_1450"/>
<sequence>MSSEIMVFRWLVQYWRVLSEEEVKRLADFKLKVEERIKDLEDELELMREVARLIDEALRRGSFAKASQVAPGEEIPRSEEEVVEATTRALRRTRDGVLLANAKIAKDLLTVDVNPELGLRSNVPPFRSYFVNRVLNEMKAKDEEEGRKPLSYEIDEDEGERLRRIVIRNPGDEDRVNELLNILTWTLSKMLEKIEKPGTGPGQED</sequence>
<evidence type="ECO:0000256" key="1">
    <source>
        <dbReference type="SAM" id="Coils"/>
    </source>
</evidence>
<proteinExistence type="predicted"/>
<reference evidence="2 3" key="1">
    <citation type="journal article" date="2019" name="ISME J.">
        <title>Isolation and characterization of a thermophilic sulfur- and iron-reducing thaumarchaeote from a terrestrial acidic hot spring.</title>
        <authorList>
            <person name="Kato S."/>
            <person name="Itoh T."/>
            <person name="Yuki M."/>
            <person name="Nagamori M."/>
            <person name="Ohnishi M."/>
            <person name="Uematsu K."/>
            <person name="Suzuki K."/>
            <person name="Takashina T."/>
            <person name="Ohkuma M."/>
        </authorList>
    </citation>
    <scope>NUCLEOTIDE SEQUENCE [LARGE SCALE GENOMIC DNA]</scope>
    <source>
        <strain evidence="2 3">NAS-02</strain>
    </source>
</reference>
<dbReference type="AlphaFoldDB" id="A0A4P2VPM8"/>
<keyword evidence="3" id="KW-1185">Reference proteome</keyword>
<dbReference type="EMBL" id="AP018732">
    <property type="protein sequence ID" value="BBE42835.1"/>
    <property type="molecule type" value="Genomic_DNA"/>
</dbReference>
<name>A0A4P2VPM8_9ARCH</name>